<protein>
    <submittedName>
        <fullName evidence="1">Uncharacterized protein</fullName>
    </submittedName>
</protein>
<evidence type="ECO:0000313" key="1">
    <source>
        <dbReference type="EMBL" id="NMO03676.1"/>
    </source>
</evidence>
<dbReference type="AlphaFoldDB" id="A0A848KYK8"/>
<organism evidence="1 2">
    <name type="scientific">Gordonia asplenii</name>
    <dbReference type="NCBI Taxonomy" id="2725283"/>
    <lineage>
        <taxon>Bacteria</taxon>
        <taxon>Bacillati</taxon>
        <taxon>Actinomycetota</taxon>
        <taxon>Actinomycetes</taxon>
        <taxon>Mycobacteriales</taxon>
        <taxon>Gordoniaceae</taxon>
        <taxon>Gordonia</taxon>
    </lineage>
</organism>
<dbReference type="RefSeq" id="WP_170196175.1">
    <property type="nucleotide sequence ID" value="NZ_JABBNB010000025.1"/>
</dbReference>
<gene>
    <name evidence="1" type="ORF">HH308_20890</name>
</gene>
<proteinExistence type="predicted"/>
<comment type="caution">
    <text evidence="1">The sequence shown here is derived from an EMBL/GenBank/DDBJ whole genome shotgun (WGS) entry which is preliminary data.</text>
</comment>
<reference evidence="1 2" key="1">
    <citation type="submission" date="2020-04" db="EMBL/GenBank/DDBJ databases">
        <title>Gordonia sp. nov. TBRC 11910.</title>
        <authorList>
            <person name="Suriyachadkun C."/>
        </authorList>
    </citation>
    <scope>NUCLEOTIDE SEQUENCE [LARGE SCALE GENOMIC DNA]</scope>
    <source>
        <strain evidence="1 2">TBRC 11910</strain>
    </source>
</reference>
<dbReference type="EMBL" id="JABBNB010000025">
    <property type="protein sequence ID" value="NMO03676.1"/>
    <property type="molecule type" value="Genomic_DNA"/>
</dbReference>
<accession>A0A848KYK8</accession>
<name>A0A848KYK8_9ACTN</name>
<dbReference type="Proteomes" id="UP000550729">
    <property type="component" value="Unassembled WGS sequence"/>
</dbReference>
<keyword evidence="2" id="KW-1185">Reference proteome</keyword>
<evidence type="ECO:0000313" key="2">
    <source>
        <dbReference type="Proteomes" id="UP000550729"/>
    </source>
</evidence>
<sequence>MPRKSEFAGRYADALQVLEVATHRVAYVVNEGGHYALRVDFELGRYLTATNTTAAVGLDDEDADEPWRVQFFDVSDDETRTVADESAAWLIDAYDAACTALPPSTPPSIGDLQSP</sequence>